<dbReference type="FunFam" id="3.40.50.150:FF:000119">
    <property type="entry name" value="probable pectin methyltransferase QUA2"/>
    <property type="match status" value="1"/>
</dbReference>
<reference evidence="2" key="1">
    <citation type="journal article" date="2016" name="Nat. Biotechnol.">
        <title>Sequencing wild and cultivated cassava and related species reveals extensive interspecific hybridization and genetic diversity.</title>
        <authorList>
            <person name="Bredeson J.V."/>
            <person name="Lyons J.B."/>
            <person name="Prochnik S.E."/>
            <person name="Wu G.A."/>
            <person name="Ha C.M."/>
            <person name="Edsinger-Gonzales E."/>
            <person name="Grimwood J."/>
            <person name="Schmutz J."/>
            <person name="Rabbi I.Y."/>
            <person name="Egesi C."/>
            <person name="Nauluvula P."/>
            <person name="Lebot V."/>
            <person name="Ndunguru J."/>
            <person name="Mkamilo G."/>
            <person name="Bart R.S."/>
            <person name="Setter T.L."/>
            <person name="Gleadow R.M."/>
            <person name="Kulakow P."/>
            <person name="Ferguson M.E."/>
            <person name="Rounsley S."/>
            <person name="Rokhsar D.S."/>
        </authorList>
    </citation>
    <scope>NUCLEOTIDE SEQUENCE [LARGE SCALE GENOMIC DNA]</scope>
    <source>
        <strain evidence="2">cv. AM560-2</strain>
    </source>
</reference>
<dbReference type="CDD" id="cd02440">
    <property type="entry name" value="AdoMet_MTases"/>
    <property type="match status" value="1"/>
</dbReference>
<dbReference type="GO" id="GO:0016020">
    <property type="term" value="C:membrane"/>
    <property type="evidence" value="ECO:0007669"/>
    <property type="project" value="UniProtKB-SubCell"/>
</dbReference>
<dbReference type="Pfam" id="PF03141">
    <property type="entry name" value="Methyltransf_29"/>
    <property type="match status" value="1"/>
</dbReference>
<dbReference type="GO" id="GO:0032259">
    <property type="term" value="P:methylation"/>
    <property type="evidence" value="ECO:0007669"/>
    <property type="project" value="UniProtKB-KW"/>
</dbReference>
<gene>
    <name evidence="1" type="ORF">MANES_01G019000v8</name>
</gene>
<dbReference type="InterPro" id="IPR004159">
    <property type="entry name" value="Put_SAM_MeTrfase"/>
</dbReference>
<dbReference type="OrthoDB" id="2013972at2759"/>
<dbReference type="EMBL" id="CM004387">
    <property type="protein sequence ID" value="OAY59390.2"/>
    <property type="molecule type" value="Genomic_DNA"/>
</dbReference>
<evidence type="ECO:0000313" key="1">
    <source>
        <dbReference type="EMBL" id="OAY59390.2"/>
    </source>
</evidence>
<accession>A0A251LML8</accession>
<protein>
    <submittedName>
        <fullName evidence="1">Uncharacterized protein</fullName>
    </submittedName>
</protein>
<organism evidence="1 2">
    <name type="scientific">Manihot esculenta</name>
    <name type="common">Cassava</name>
    <name type="synonym">Jatropha manihot</name>
    <dbReference type="NCBI Taxonomy" id="3983"/>
    <lineage>
        <taxon>Eukaryota</taxon>
        <taxon>Viridiplantae</taxon>
        <taxon>Streptophyta</taxon>
        <taxon>Embryophyta</taxon>
        <taxon>Tracheophyta</taxon>
        <taxon>Spermatophyta</taxon>
        <taxon>Magnoliopsida</taxon>
        <taxon>eudicotyledons</taxon>
        <taxon>Gunneridae</taxon>
        <taxon>Pentapetalae</taxon>
        <taxon>rosids</taxon>
        <taxon>fabids</taxon>
        <taxon>Malpighiales</taxon>
        <taxon>Euphorbiaceae</taxon>
        <taxon>Crotonoideae</taxon>
        <taxon>Manihoteae</taxon>
        <taxon>Manihot</taxon>
    </lineage>
</organism>
<dbReference type="Proteomes" id="UP000091857">
    <property type="component" value="Chromosome 1"/>
</dbReference>
<dbReference type="Gramene" id="Manes.01G028700.4.v8.1">
    <property type="protein sequence ID" value="Manes.01G028700.4.v8.1.CDS"/>
    <property type="gene ID" value="Manes.01G028700.v8.1"/>
</dbReference>
<dbReference type="Gene3D" id="3.40.50.150">
    <property type="entry name" value="Vaccinia Virus protein VP39"/>
    <property type="match status" value="2"/>
</dbReference>
<dbReference type="SUPFAM" id="SSF53335">
    <property type="entry name" value="S-adenosyl-L-methionine-dependent methyltransferases"/>
    <property type="match status" value="2"/>
</dbReference>
<dbReference type="PANTHER" id="PTHR10108:SF1083">
    <property type="entry name" value="METHYLTRANSFERASE PMT4-RELATED"/>
    <property type="match status" value="1"/>
</dbReference>
<dbReference type="OMA" id="CSMMDLF"/>
<dbReference type="PANTHER" id="PTHR10108">
    <property type="entry name" value="SAM-DEPENDENT METHYLTRANSFERASE"/>
    <property type="match status" value="1"/>
</dbReference>
<dbReference type="GO" id="GO:0008168">
    <property type="term" value="F:methyltransferase activity"/>
    <property type="evidence" value="ECO:0007669"/>
    <property type="project" value="UniProtKB-UniRule"/>
</dbReference>
<dbReference type="STRING" id="3983.A0A251LZH5"/>
<dbReference type="GO" id="GO:0005737">
    <property type="term" value="C:cytoplasm"/>
    <property type="evidence" value="ECO:0000318"/>
    <property type="project" value="GO_Central"/>
</dbReference>
<keyword evidence="2" id="KW-1185">Reference proteome</keyword>
<name>A0A251LML8_MANES</name>
<proteinExistence type="predicted"/>
<dbReference type="InterPro" id="IPR029063">
    <property type="entry name" value="SAM-dependent_MTases_sf"/>
</dbReference>
<sequence length="597" mass="67209">MVYTPPESFMQETNMSLFIHLALWSLLVTAAFTTETDIACLKSIKNSLEDPLNILKSSWNFNNSTEGFLCYFKGVDCWHGDENRVLNLNLTNMGLRGNFPRGIENCTSITGLYLSGNQLSGTIPSDISKKLRFLSVLDLSNNNISGEIPRSLANCTYLNVLRLNNNKLTGQIPAEIGLLNRLRIFSVSNNLLSGPVPNFEFVFGADSYANNLGLCGGPLDPCLRSPPPIEFSSTFITGFVVGYMVAIALVLYTCFWLSVQKGSKKKPIEKKTKKRRETIVGRRMDIIKQNNQSNISKICEVTSNFSKQNVIGSGNMGTMYKATLPNGWFLAIKKLHNSQGFMKQFVCEIMTLGRLRHSNLVPLIGFCKDKKEMLLVYKYISNGTLYDWLHHANPIDWTLRIKVAIGIARGLAWIHYNPHVQTAHLNLTSKCILLDQKFEPKLSNFGGALFINPNETQSTEDHFIVNRDFWDIGFVKKDVHSFGMVLLEIITGKDPDRTVKSVSIFNRIPKESFTDFSTSSSGFYDAIEKCIVGQGNDGEIFQVLRIACDCVQDVPERRPTMLQVYRTLRTIGERHGLADDSDLLSQTEIAMFRFDMK</sequence>
<dbReference type="GO" id="GO:0012505">
    <property type="term" value="C:endomembrane system"/>
    <property type="evidence" value="ECO:0007669"/>
    <property type="project" value="UniProtKB-SubCell"/>
</dbReference>
<comment type="caution">
    <text evidence="1">The sequence shown here is derived from an EMBL/GenBank/DDBJ whole genome shotgun (WGS) entry which is preliminary data.</text>
</comment>
<evidence type="ECO:0000313" key="2">
    <source>
        <dbReference type="Proteomes" id="UP000091857"/>
    </source>
</evidence>